<accession>A0A5R9L537</accession>
<dbReference type="Pfam" id="PF05593">
    <property type="entry name" value="RHS_repeat"/>
    <property type="match status" value="1"/>
</dbReference>
<sequence length="294" mass="32601">MKNLMKSALFLLIGLSACQKENVEPTTDPRQANEAGLRESALPSTAPKNYKLVQESNAKLSYDESGRVSKLIFEAAHRGAIGTTGTYVVYKYGAHQVSSVMYYNNSVYQRSTYLLDGAGRCYESNQFDYESAGGNAYVEKESSFTYQYNATGRLISRTNKLAATEKTTFGWNAAGDMTKITGTDFSGGRAYLPTKANSTLYYDQPTGDPILDNTLAVNEEAFSLPDRYLPIFGKKSLHLVKMSSYQPTQYATYFNYTLNADGYPTKRDTYEVTGAKLVESNTYGYLVTNIGLHL</sequence>
<dbReference type="AlphaFoldDB" id="A0A5R9L537"/>
<dbReference type="InterPro" id="IPR031325">
    <property type="entry name" value="RHS_repeat"/>
</dbReference>
<dbReference type="EMBL" id="VCEJ01000002">
    <property type="protein sequence ID" value="TLV03385.1"/>
    <property type="molecule type" value="Genomic_DNA"/>
</dbReference>
<keyword evidence="2" id="KW-1185">Reference proteome</keyword>
<reference evidence="1 2" key="1">
    <citation type="submission" date="2019-05" db="EMBL/GenBank/DDBJ databases">
        <authorList>
            <person name="Qu J.-H."/>
        </authorList>
    </citation>
    <scope>NUCLEOTIDE SEQUENCE [LARGE SCALE GENOMIC DNA]</scope>
    <source>
        <strain evidence="1 2">T17</strain>
    </source>
</reference>
<evidence type="ECO:0000313" key="2">
    <source>
        <dbReference type="Proteomes" id="UP000306402"/>
    </source>
</evidence>
<gene>
    <name evidence="1" type="ORF">FEN17_07190</name>
</gene>
<dbReference type="OrthoDB" id="951589at2"/>
<dbReference type="Proteomes" id="UP000306402">
    <property type="component" value="Unassembled WGS sequence"/>
</dbReference>
<dbReference type="RefSeq" id="WP_138364593.1">
    <property type="nucleotide sequence ID" value="NZ_VCEJ01000002.1"/>
</dbReference>
<comment type="caution">
    <text evidence="1">The sequence shown here is derived from an EMBL/GenBank/DDBJ whole genome shotgun (WGS) entry which is preliminary data.</text>
</comment>
<dbReference type="PROSITE" id="PS51257">
    <property type="entry name" value="PROKAR_LIPOPROTEIN"/>
    <property type="match status" value="1"/>
</dbReference>
<evidence type="ECO:0000313" key="1">
    <source>
        <dbReference type="EMBL" id="TLV03385.1"/>
    </source>
</evidence>
<organism evidence="1 2">
    <name type="scientific">Dyadobacter luticola</name>
    <dbReference type="NCBI Taxonomy" id="1979387"/>
    <lineage>
        <taxon>Bacteria</taxon>
        <taxon>Pseudomonadati</taxon>
        <taxon>Bacteroidota</taxon>
        <taxon>Cytophagia</taxon>
        <taxon>Cytophagales</taxon>
        <taxon>Spirosomataceae</taxon>
        <taxon>Dyadobacter</taxon>
    </lineage>
</organism>
<proteinExistence type="predicted"/>
<name>A0A5R9L537_9BACT</name>
<protein>
    <submittedName>
        <fullName evidence="1">DUF4595 domain-containing protein</fullName>
    </submittedName>
</protein>